<evidence type="ECO:0000313" key="1">
    <source>
        <dbReference type="EMBL" id="CAR54901.1"/>
    </source>
</evidence>
<dbReference type="HOGENOM" id="CLU_3096451_0_0_4"/>
<dbReference type="RefSeq" id="WP_006488865.1">
    <property type="nucleotide sequence ID" value="NC_011001.1"/>
</dbReference>
<dbReference type="Proteomes" id="UP000001035">
    <property type="component" value="Chromosome 2"/>
</dbReference>
<organism evidence="1 2">
    <name type="scientific">Burkholderia cenocepacia (strain ATCC BAA-245 / DSM 16553 / LMG 16656 / NCTC 13227 / J2315 / CF5610)</name>
    <name type="common">Burkholderia cepacia (strain J2315)</name>
    <dbReference type="NCBI Taxonomy" id="216591"/>
    <lineage>
        <taxon>Bacteria</taxon>
        <taxon>Pseudomonadati</taxon>
        <taxon>Pseudomonadota</taxon>
        <taxon>Betaproteobacteria</taxon>
        <taxon>Burkholderiales</taxon>
        <taxon>Burkholderiaceae</taxon>
        <taxon>Burkholderia</taxon>
        <taxon>Burkholderia cepacia complex</taxon>
    </lineage>
</organism>
<reference evidence="1 2" key="1">
    <citation type="journal article" date="2009" name="J. Bacteriol.">
        <title>The genome of Burkholderia cenocepacia J2315, an epidemic pathogen of cystic fibrosis patients.</title>
        <authorList>
            <person name="Holden M.T."/>
            <person name="Seth-Smith H.M."/>
            <person name="Crossman L.C."/>
            <person name="Sebaihia M."/>
            <person name="Bentley S.D."/>
            <person name="Cerdeno-Tarraga A.M."/>
            <person name="Thomson N.R."/>
            <person name="Bason N."/>
            <person name="Quail M.A."/>
            <person name="Sharp S."/>
            <person name="Cherevach I."/>
            <person name="Churcher C."/>
            <person name="Goodhead I."/>
            <person name="Hauser H."/>
            <person name="Holroyd N."/>
            <person name="Mungall K."/>
            <person name="Scott P."/>
            <person name="Walker D."/>
            <person name="White B."/>
            <person name="Rose H."/>
            <person name="Iversen P."/>
            <person name="Mil-Homens D."/>
            <person name="Rocha E.P."/>
            <person name="Fialho A.M."/>
            <person name="Baldwin A."/>
            <person name="Dowson C."/>
            <person name="Barrell B.G."/>
            <person name="Govan J.R."/>
            <person name="Vandamme P."/>
            <person name="Hart C.A."/>
            <person name="Mahenthiralingam E."/>
            <person name="Parkhill J."/>
        </authorList>
    </citation>
    <scope>NUCLEOTIDE SEQUENCE [LARGE SCALE GENOMIC DNA]</scope>
    <source>
        <strain evidence="2">ATCC BAA-245 / DSM 16553 / LMG 16656 / NCTC 13227 / J2315 / CF5610</strain>
    </source>
</reference>
<name>B4EFQ2_BURCJ</name>
<evidence type="ECO:0000313" key="2">
    <source>
        <dbReference type="Proteomes" id="UP000001035"/>
    </source>
</evidence>
<dbReference type="AlphaFoldDB" id="B4EFQ2"/>
<sequence length="51" mass="5677">MKVTEFTEAAVRDRLGELEGSLGEHLDDEARADILDEIAECEDWLEENAAA</sequence>
<proteinExistence type="predicted"/>
<accession>B4EFQ2</accession>
<keyword evidence="2" id="KW-1185">Reference proteome</keyword>
<gene>
    <name evidence="1" type="ORF">BCAM1047</name>
</gene>
<dbReference type="KEGG" id="bcj:BCAM1047"/>
<dbReference type="EMBL" id="AM747721">
    <property type="protein sequence ID" value="CAR54901.1"/>
    <property type="molecule type" value="Genomic_DNA"/>
</dbReference>
<protein>
    <submittedName>
        <fullName evidence="1">Hypothetical phage protein</fullName>
    </submittedName>
</protein>